<feature type="domain" description="DUF547" evidence="9">
    <location>
        <begin position="768"/>
        <end position="839"/>
    </location>
</feature>
<evidence type="ECO:0000256" key="5">
    <source>
        <dbReference type="ARBA" id="ARBA00022989"/>
    </source>
</evidence>
<accession>A0ABP0IIR0</accession>
<feature type="transmembrane region" description="Helical" evidence="8">
    <location>
        <begin position="1237"/>
        <end position="1255"/>
    </location>
</feature>
<dbReference type="InterPro" id="IPR007599">
    <property type="entry name" value="DER1"/>
</dbReference>
<dbReference type="InterPro" id="IPR035952">
    <property type="entry name" value="Rhomboid-like_sf"/>
</dbReference>
<evidence type="ECO:0000256" key="4">
    <source>
        <dbReference type="ARBA" id="ARBA00022824"/>
    </source>
</evidence>
<reference evidence="11 12" key="1">
    <citation type="submission" date="2024-02" db="EMBL/GenBank/DDBJ databases">
        <authorList>
            <person name="Chen Y."/>
            <person name="Shah S."/>
            <person name="Dougan E. K."/>
            <person name="Thang M."/>
            <person name="Chan C."/>
        </authorList>
    </citation>
    <scope>NUCLEOTIDE SEQUENCE [LARGE SCALE GENOMIC DNA]</scope>
</reference>
<gene>
    <name evidence="11" type="ORF">SCF082_LOCUS6860</name>
</gene>
<evidence type="ECO:0000256" key="3">
    <source>
        <dbReference type="ARBA" id="ARBA00022692"/>
    </source>
</evidence>
<evidence type="ECO:0000256" key="1">
    <source>
        <dbReference type="ARBA" id="ARBA00004477"/>
    </source>
</evidence>
<evidence type="ECO:0000259" key="9">
    <source>
        <dbReference type="Pfam" id="PF04784"/>
    </source>
</evidence>
<feature type="transmembrane region" description="Helical" evidence="8">
    <location>
        <begin position="1459"/>
        <end position="1475"/>
    </location>
</feature>
<name>A0ABP0IIR0_9DINO</name>
<feature type="compositionally biased region" description="Acidic residues" evidence="7">
    <location>
        <begin position="287"/>
        <end position="300"/>
    </location>
</feature>
<sequence length="1577" mass="175773">MSSRSRPFFLSLGTVTGEKVPVTINGEPVEFDAPGFKGRFHVIHDTGNEPGNVKPEQTGGPRKGLMVQFQGKFKKIASMGQENSTNIWAGGTLDGELNLGWIMSNVASVGAKFAKKKTGGRFVIDLGTKTSPCFMGFHIRALMCFNRTPEGEEPPKLGSDEVENIAWAGPGLLEVDTTSTYTFVWRVAYLDLCTWELLKVPAISPLPLESVLGDIKSGIACIYDLGHCGGDHSKFRESLILEIFFARGSEGDEWPQPALLPPEMDDSPKTPLEAASDASEEASQPDPEAEGLVVEDENSDSDSTQDSLEDDAFDQDEEEIRALSKSHSQALLEIETWRPRSMDGPAANINVEMPFYIEAIDRFRRRKVRYWYIFGILSDAQKPLWHARDSLELASLCRPKRRLRTFRRGPGARRYTCCAVKTLEQFRMVVLDHLKQEDSKLRNVLLRAAESGTLTPEMVDKQTSGVPTPEASSSQMSPARLVRKGAMGLRRRRWPSIAPRFFMASDSVICALAFAHARQGRGKIVQEALVGAVHFEGRLCEELLRLSSDGILRCFTPYDCEKPRVSVHVSEIQQVDSVPGLFLGRFLLWQVHTVLRVFVFCCADGADRELWISNLQQVMSQFHDSSQLLTPAETKQQIDSPREPMTPKTPATWKSSRSTPADVFGSIAKKAAVKVAGGASLRAIASGQRVPSKEAILLMDSTRARRWGHRRRLVLNDRILTSAPKQAFESDIAQVLLETALSLGDVPAAGDVASFLDATCLLKAIQFASWSEAEQLAFWVNIYHCLLLHGFLIFGAPQTKSEMSNFRNRVSYLIGSRPMSLREIETVILHVPRSDPQAARQARARARQLMGVFGLCWGKLPHASRPVPRVNGDDGPDSPVSRLDEAVGQSDTLGPLCLPKMQLPKVPWASGKVQACLYLGISPESWILPKQDLRVVLTLNRGTLSCLSAIPVLTPENLEQELDCMAHQFVSTFVEVQLRDTVPERATLPMMCQGILQEFRDNERDLLAFIWNFMSKEAAQLPERKVRVKFKKFPQDARPRAQFFKAILTPKTMSSSTSFEALGSAAKAGNRMVAGSCMSLVALSQKASSDVRAGRWRLAFRRLFADLKHHGLQLDEPAATLGIKSCSASNSWVFALRVLDLARDAGAFDAVLCSAALDSCGTSVIMANAAVSCFQRTRFWQHDEDQHGTWSRGSFQLEKRRADVYGWTSVISGFTRVEVKVDPVDPVLPLERDVRDVRCFSLGIWLFLGIIFVASRRHHFSLEGFVWCDYQHTAGLLHFMGGVLMGMLTNAFPLDKDFEYVAINVLASTQHANLEPDASSDGAAAFLRSISKGEVQSEEMENTPEQWYKNLPILTRIALTAFFVTTVFVQLGFLDPMLIALNWPMVINKLQVWRLLTPVSFFGTFSFQFLFQMYFFSSFSSKLEQNQAFSQPGDYLFFLLLQILLLDVISLALAWPAGFPFLGPSLVFAILYYWSRREPYAKLSFFSFSIQGYQFPFALLFFQLLIGGNIWMDLLGLASGHIYYFLAEVVPQEYGYTFIKTPAVLTNFMARQTGRGVPAAAQQQTRFQGRGQTLGGN</sequence>
<feature type="region of interest" description="Disordered" evidence="7">
    <location>
        <begin position="252"/>
        <end position="312"/>
    </location>
</feature>
<comment type="subcellular location">
    <subcellularLocation>
        <location evidence="1">Endoplasmic reticulum membrane</location>
        <topology evidence="1">Multi-pass membrane protein</topology>
    </subcellularLocation>
</comment>
<evidence type="ECO:0000313" key="11">
    <source>
        <dbReference type="EMBL" id="CAK9001284.1"/>
    </source>
</evidence>
<dbReference type="Pfam" id="PF08588">
    <property type="entry name" value="Duc1"/>
    <property type="match status" value="1"/>
</dbReference>
<organism evidence="11 12">
    <name type="scientific">Durusdinium trenchii</name>
    <dbReference type="NCBI Taxonomy" id="1381693"/>
    <lineage>
        <taxon>Eukaryota</taxon>
        <taxon>Sar</taxon>
        <taxon>Alveolata</taxon>
        <taxon>Dinophyceae</taxon>
        <taxon>Suessiales</taxon>
        <taxon>Symbiodiniaceae</taxon>
        <taxon>Durusdinium</taxon>
    </lineage>
</organism>
<keyword evidence="5 8" id="KW-1133">Transmembrane helix</keyword>
<dbReference type="InterPro" id="IPR006869">
    <property type="entry name" value="DUF547"/>
</dbReference>
<evidence type="ECO:0000256" key="2">
    <source>
        <dbReference type="ARBA" id="ARBA00008917"/>
    </source>
</evidence>
<protein>
    <submittedName>
        <fullName evidence="11">Probable derlin-2 homolog</fullName>
    </submittedName>
</protein>
<proteinExistence type="inferred from homology"/>
<keyword evidence="3 8" id="KW-0812">Transmembrane</keyword>
<comment type="similarity">
    <text evidence="2">Belongs to the derlin family.</text>
</comment>
<evidence type="ECO:0000259" key="10">
    <source>
        <dbReference type="Pfam" id="PF08588"/>
    </source>
</evidence>
<feature type="transmembrane region" description="Helical" evidence="8">
    <location>
        <begin position="1495"/>
        <end position="1512"/>
    </location>
</feature>
<dbReference type="InterPro" id="IPR013897">
    <property type="entry name" value="Duc1"/>
</dbReference>
<dbReference type="SUPFAM" id="SSF144091">
    <property type="entry name" value="Rhomboid-like"/>
    <property type="match status" value="1"/>
</dbReference>
<feature type="compositionally biased region" description="Polar residues" evidence="7">
    <location>
        <begin position="461"/>
        <end position="477"/>
    </location>
</feature>
<feature type="region of interest" description="Disordered" evidence="7">
    <location>
        <begin position="632"/>
        <end position="657"/>
    </location>
</feature>
<evidence type="ECO:0000256" key="8">
    <source>
        <dbReference type="SAM" id="Phobius"/>
    </source>
</evidence>
<keyword evidence="12" id="KW-1185">Reference proteome</keyword>
<dbReference type="SUPFAM" id="SSF50729">
    <property type="entry name" value="PH domain-like"/>
    <property type="match status" value="1"/>
</dbReference>
<keyword evidence="4" id="KW-0256">Endoplasmic reticulum</keyword>
<feature type="domain" description="Domain of unknown function at the cortex 1" evidence="10">
    <location>
        <begin position="18"/>
        <end position="214"/>
    </location>
</feature>
<evidence type="ECO:0000256" key="6">
    <source>
        <dbReference type="ARBA" id="ARBA00023136"/>
    </source>
</evidence>
<feature type="region of interest" description="Disordered" evidence="7">
    <location>
        <begin position="458"/>
        <end position="478"/>
    </location>
</feature>
<feature type="transmembrane region" description="Helical" evidence="8">
    <location>
        <begin position="1353"/>
        <end position="1373"/>
    </location>
</feature>
<dbReference type="Pfam" id="PF04511">
    <property type="entry name" value="DER1"/>
    <property type="match status" value="1"/>
</dbReference>
<dbReference type="EMBL" id="CAXAMM010003792">
    <property type="protein sequence ID" value="CAK9001284.1"/>
    <property type="molecule type" value="Genomic_DNA"/>
</dbReference>
<dbReference type="PANTHER" id="PTHR11009">
    <property type="entry name" value="DER1-LIKE PROTEIN, DERLIN"/>
    <property type="match status" value="1"/>
</dbReference>
<feature type="transmembrane region" description="Helical" evidence="8">
    <location>
        <begin position="1393"/>
        <end position="1415"/>
    </location>
</feature>
<dbReference type="Pfam" id="PF04784">
    <property type="entry name" value="DUF547"/>
    <property type="match status" value="1"/>
</dbReference>
<evidence type="ECO:0000256" key="7">
    <source>
        <dbReference type="SAM" id="MobiDB-lite"/>
    </source>
</evidence>
<evidence type="ECO:0000313" key="12">
    <source>
        <dbReference type="Proteomes" id="UP001642464"/>
    </source>
</evidence>
<comment type="caution">
    <text evidence="11">The sequence shown here is derived from an EMBL/GenBank/DDBJ whole genome shotgun (WGS) entry which is preliminary data.</text>
</comment>
<dbReference type="Proteomes" id="UP001642464">
    <property type="component" value="Unassembled WGS sequence"/>
</dbReference>
<feature type="transmembrane region" description="Helical" evidence="8">
    <location>
        <begin position="1275"/>
        <end position="1294"/>
    </location>
</feature>
<keyword evidence="6 8" id="KW-0472">Membrane</keyword>